<name>A0A2M7APK4_UNCKA</name>
<organism evidence="1 2">
    <name type="scientific">candidate division WWE3 bacterium CG06_land_8_20_14_3_00_42_16</name>
    <dbReference type="NCBI Taxonomy" id="1975083"/>
    <lineage>
        <taxon>Bacteria</taxon>
        <taxon>Katanobacteria</taxon>
    </lineage>
</organism>
<keyword evidence="1" id="KW-0378">Hydrolase</keyword>
<proteinExistence type="predicted"/>
<dbReference type="PANTHER" id="PTHR38659:SF1">
    <property type="entry name" value="METAL DEPENDENT PHOSPHOHYDROLASE"/>
    <property type="match status" value="1"/>
</dbReference>
<gene>
    <name evidence="1" type="ORF">COS81_00640</name>
</gene>
<dbReference type="EMBL" id="PEWD01000010">
    <property type="protein sequence ID" value="PIU69275.1"/>
    <property type="molecule type" value="Genomic_DNA"/>
</dbReference>
<evidence type="ECO:0000313" key="2">
    <source>
        <dbReference type="Proteomes" id="UP000229916"/>
    </source>
</evidence>
<comment type="caution">
    <text evidence="1">The sequence shown here is derived from an EMBL/GenBank/DDBJ whole genome shotgun (WGS) entry which is preliminary data.</text>
</comment>
<dbReference type="Proteomes" id="UP000229916">
    <property type="component" value="Unassembled WGS sequence"/>
</dbReference>
<reference evidence="2" key="1">
    <citation type="submission" date="2017-09" db="EMBL/GenBank/DDBJ databases">
        <title>Depth-based differentiation of microbial function through sediment-hosted aquifers and enrichment of novel symbionts in the deep terrestrial subsurface.</title>
        <authorList>
            <person name="Probst A.J."/>
            <person name="Ladd B."/>
            <person name="Jarett J.K."/>
            <person name="Geller-Mcgrath D.E."/>
            <person name="Sieber C.M.K."/>
            <person name="Emerson J.B."/>
            <person name="Anantharaman K."/>
            <person name="Thomas B.C."/>
            <person name="Malmstrom R."/>
            <person name="Stieglmeier M."/>
            <person name="Klingl A."/>
            <person name="Woyke T."/>
            <person name="Ryan C.M."/>
            <person name="Banfield J.F."/>
        </authorList>
    </citation>
    <scope>NUCLEOTIDE SEQUENCE [LARGE SCALE GENOMIC DNA]</scope>
</reference>
<dbReference type="PANTHER" id="PTHR38659">
    <property type="entry name" value="METAL-DEPENDENT PHOSPHOHYDROLASE"/>
    <property type="match status" value="1"/>
</dbReference>
<dbReference type="GO" id="GO:0016787">
    <property type="term" value="F:hydrolase activity"/>
    <property type="evidence" value="ECO:0007669"/>
    <property type="project" value="UniProtKB-KW"/>
</dbReference>
<evidence type="ECO:0000313" key="1">
    <source>
        <dbReference type="EMBL" id="PIU69275.1"/>
    </source>
</evidence>
<accession>A0A2M7APK4</accession>
<sequence length="218" mass="24254">MIVPYHKKAGEVEPLDFFRGSTSRAIETEVLMDRQKALDFLKKHLQQENIIKHLLATEAVMGALFDRIKEGEREDWIMAGLLHDGDYVAAVPHELQGIKVSEMLEAEGFTVPESVRYAMAAHNAENTHVEPQSKMDWALFCADSLTGLIVATALVRPDKKLASVEVGSVMKKFKNPSFAAGTRREDIAFCQEKLDIPLDEFVSIALTAMQKIAVDLGL</sequence>
<dbReference type="SUPFAM" id="SSF109604">
    <property type="entry name" value="HD-domain/PDEase-like"/>
    <property type="match status" value="1"/>
</dbReference>
<dbReference type="AlphaFoldDB" id="A0A2M7APK4"/>
<protein>
    <submittedName>
        <fullName evidence="1">Phosphohydrolase</fullName>
    </submittedName>
</protein>